<sequence length="88" mass="9891">MQLFSCPFCGPRDETEFHFGAEAGNVRPEPAASTSAEAWADYLHFETNPKGPSREIWVHTTCGEFFLMERDTVTHEVKGSQSLRRGEA</sequence>
<dbReference type="AlphaFoldDB" id="A0A942E1B2"/>
<evidence type="ECO:0000313" key="1">
    <source>
        <dbReference type="EMBL" id="MBS3651097.1"/>
    </source>
</evidence>
<dbReference type="InterPro" id="IPR038561">
    <property type="entry name" value="SoxD_sf"/>
</dbReference>
<proteinExistence type="predicted"/>
<dbReference type="Gene3D" id="3.30.2270.10">
    <property type="entry name" value="Folate-binding superfamily"/>
    <property type="match status" value="1"/>
</dbReference>
<dbReference type="RefSeq" id="WP_188256655.1">
    <property type="nucleotide sequence ID" value="NZ_JABVCF010000012.1"/>
</dbReference>
<organism evidence="1 2">
    <name type="scientific">Pseudaminobacter soli</name>
    <name type="common">ex Zhang et al. 2022</name>
    <dbReference type="NCBI Taxonomy" id="2831468"/>
    <lineage>
        <taxon>Bacteria</taxon>
        <taxon>Pseudomonadati</taxon>
        <taxon>Pseudomonadota</taxon>
        <taxon>Alphaproteobacteria</taxon>
        <taxon>Hyphomicrobiales</taxon>
        <taxon>Phyllobacteriaceae</taxon>
        <taxon>Pseudaminobacter</taxon>
    </lineage>
</organism>
<dbReference type="InterPro" id="IPR006279">
    <property type="entry name" value="SoxD"/>
</dbReference>
<dbReference type="GO" id="GO:0046653">
    <property type="term" value="P:tetrahydrofolate metabolic process"/>
    <property type="evidence" value="ECO:0007669"/>
    <property type="project" value="InterPro"/>
</dbReference>
<dbReference type="Pfam" id="PF04267">
    <property type="entry name" value="SoxD"/>
    <property type="match status" value="1"/>
</dbReference>
<gene>
    <name evidence="1" type="ORF">KEU06_21015</name>
</gene>
<dbReference type="GO" id="GO:0008115">
    <property type="term" value="F:sarcosine oxidase activity"/>
    <property type="evidence" value="ECO:0007669"/>
    <property type="project" value="InterPro"/>
</dbReference>
<reference evidence="1" key="1">
    <citation type="submission" date="2021-04" db="EMBL/GenBank/DDBJ databases">
        <title>Pseudaminobacter soli sp. nov., isolated from paddy soil contaminated by heavy metals.</title>
        <authorList>
            <person name="Zhang K."/>
        </authorList>
    </citation>
    <scope>NUCLEOTIDE SEQUENCE</scope>
    <source>
        <strain evidence="1">19-2017</strain>
    </source>
</reference>
<keyword evidence="2" id="KW-1185">Reference proteome</keyword>
<accession>A0A942E1B2</accession>
<dbReference type="EMBL" id="JAGWCR010000012">
    <property type="protein sequence ID" value="MBS3651097.1"/>
    <property type="molecule type" value="Genomic_DNA"/>
</dbReference>
<dbReference type="Proteomes" id="UP000680348">
    <property type="component" value="Unassembled WGS sequence"/>
</dbReference>
<name>A0A942E1B2_9HYPH</name>
<protein>
    <submittedName>
        <fullName evidence="1">Sarcosine oxidase subunit delta</fullName>
    </submittedName>
</protein>
<comment type="caution">
    <text evidence="1">The sequence shown here is derived from an EMBL/GenBank/DDBJ whole genome shotgun (WGS) entry which is preliminary data.</text>
</comment>
<evidence type="ECO:0000313" key="2">
    <source>
        <dbReference type="Proteomes" id="UP000680348"/>
    </source>
</evidence>